<reference evidence="1" key="2">
    <citation type="journal article" date="2015" name="Fish Shellfish Immunol.">
        <title>Early steps in the European eel (Anguilla anguilla)-Vibrio vulnificus interaction in the gills: Role of the RtxA13 toxin.</title>
        <authorList>
            <person name="Callol A."/>
            <person name="Pajuelo D."/>
            <person name="Ebbesson L."/>
            <person name="Teles M."/>
            <person name="MacKenzie S."/>
            <person name="Amaro C."/>
        </authorList>
    </citation>
    <scope>NUCLEOTIDE SEQUENCE</scope>
</reference>
<sequence>MYVPRTVAQSVRQNSERYSTAVVLFNFVLQ</sequence>
<protein>
    <submittedName>
        <fullName evidence="1">Uncharacterized protein</fullName>
    </submittedName>
</protein>
<name>A0A0E9Q4P4_ANGAN</name>
<organism evidence="1">
    <name type="scientific">Anguilla anguilla</name>
    <name type="common">European freshwater eel</name>
    <name type="synonym">Muraena anguilla</name>
    <dbReference type="NCBI Taxonomy" id="7936"/>
    <lineage>
        <taxon>Eukaryota</taxon>
        <taxon>Metazoa</taxon>
        <taxon>Chordata</taxon>
        <taxon>Craniata</taxon>
        <taxon>Vertebrata</taxon>
        <taxon>Euteleostomi</taxon>
        <taxon>Actinopterygii</taxon>
        <taxon>Neopterygii</taxon>
        <taxon>Teleostei</taxon>
        <taxon>Anguilliformes</taxon>
        <taxon>Anguillidae</taxon>
        <taxon>Anguilla</taxon>
    </lineage>
</organism>
<reference evidence="1" key="1">
    <citation type="submission" date="2014-11" db="EMBL/GenBank/DDBJ databases">
        <authorList>
            <person name="Amaro Gonzalez C."/>
        </authorList>
    </citation>
    <scope>NUCLEOTIDE SEQUENCE</scope>
</reference>
<proteinExistence type="predicted"/>
<evidence type="ECO:0000313" key="1">
    <source>
        <dbReference type="EMBL" id="JAH11083.1"/>
    </source>
</evidence>
<dbReference type="AlphaFoldDB" id="A0A0E9Q4P4"/>
<accession>A0A0E9Q4P4</accession>
<dbReference type="EMBL" id="GBXM01097494">
    <property type="protein sequence ID" value="JAH11083.1"/>
    <property type="molecule type" value="Transcribed_RNA"/>
</dbReference>